<dbReference type="Proteomes" id="UP000758701">
    <property type="component" value="Unassembled WGS sequence"/>
</dbReference>
<dbReference type="GeneID" id="69761678"/>
<proteinExistence type="predicted"/>
<protein>
    <submittedName>
        <fullName evidence="2">Uncharacterized protein</fullName>
    </submittedName>
</protein>
<keyword evidence="1" id="KW-1133">Transmembrane helix</keyword>
<evidence type="ECO:0000313" key="2">
    <source>
        <dbReference type="EMBL" id="MBZ6149603.1"/>
    </source>
</evidence>
<dbReference type="EMBL" id="JAHSTP010000001">
    <property type="protein sequence ID" value="MBZ6149603.1"/>
    <property type="molecule type" value="Genomic_DNA"/>
</dbReference>
<reference evidence="2 3" key="1">
    <citation type="submission" date="2021-06" db="EMBL/GenBank/DDBJ databases">
        <title>Ecological speciation of a Streptomyces species isolated from different habitats and geographic origins.</title>
        <authorList>
            <person name="Wang J."/>
        </authorList>
    </citation>
    <scope>NUCLEOTIDE SEQUENCE [LARGE SCALE GENOMIC DNA]</scope>
    <source>
        <strain evidence="2 3">FXJ8.012</strain>
    </source>
</reference>
<gene>
    <name evidence="2" type="ORF">KVH32_00260</name>
</gene>
<keyword evidence="1" id="KW-0472">Membrane</keyword>
<evidence type="ECO:0000256" key="1">
    <source>
        <dbReference type="SAM" id="Phobius"/>
    </source>
</evidence>
<comment type="caution">
    <text evidence="2">The sequence shown here is derived from an EMBL/GenBank/DDBJ whole genome shotgun (WGS) entry which is preliminary data.</text>
</comment>
<dbReference type="RefSeq" id="WP_157852249.1">
    <property type="nucleotide sequence ID" value="NZ_BNEF01000002.1"/>
</dbReference>
<organism evidence="2 3">
    <name type="scientific">Streptomyces olivaceus</name>
    <dbReference type="NCBI Taxonomy" id="47716"/>
    <lineage>
        <taxon>Bacteria</taxon>
        <taxon>Bacillati</taxon>
        <taxon>Actinomycetota</taxon>
        <taxon>Actinomycetes</taxon>
        <taxon>Kitasatosporales</taxon>
        <taxon>Streptomycetaceae</taxon>
        <taxon>Streptomyces</taxon>
    </lineage>
</organism>
<feature type="transmembrane region" description="Helical" evidence="1">
    <location>
        <begin position="20"/>
        <end position="40"/>
    </location>
</feature>
<accession>A0ABS7VV77</accession>
<keyword evidence="3" id="KW-1185">Reference proteome</keyword>
<evidence type="ECO:0000313" key="3">
    <source>
        <dbReference type="Proteomes" id="UP000758701"/>
    </source>
</evidence>
<keyword evidence="1" id="KW-0812">Transmembrane</keyword>
<name>A0ABS7VV77_STROV</name>
<sequence length="50" mass="5710">MTPTTGAVYLPDSGSLPPWAGIAVGAVVLPLLAFRLHRLYRRWRAHRRRR</sequence>